<evidence type="ECO:0000256" key="6">
    <source>
        <dbReference type="SAM" id="MobiDB-lite"/>
    </source>
</evidence>
<evidence type="ECO:0000313" key="9">
    <source>
        <dbReference type="Proteomes" id="UP000183487"/>
    </source>
</evidence>
<keyword evidence="9" id="KW-1185">Reference proteome</keyword>
<dbReference type="PROSITE" id="PS50045">
    <property type="entry name" value="SIGMA54_INTERACT_4"/>
    <property type="match status" value="1"/>
</dbReference>
<proteinExistence type="predicted"/>
<dbReference type="InterPro" id="IPR003593">
    <property type="entry name" value="AAA+_ATPase"/>
</dbReference>
<dbReference type="InterPro" id="IPR045343">
    <property type="entry name" value="VpsR"/>
</dbReference>
<dbReference type="InterPro" id="IPR025943">
    <property type="entry name" value="Sigma_54_int_dom_ATP-bd_2"/>
</dbReference>
<feature type="domain" description="Sigma-54 factor interaction" evidence="7">
    <location>
        <begin position="149"/>
        <end position="378"/>
    </location>
</feature>
<evidence type="ECO:0000256" key="1">
    <source>
        <dbReference type="ARBA" id="ARBA00022741"/>
    </source>
</evidence>
<dbReference type="PROSITE" id="PS00676">
    <property type="entry name" value="SIGMA54_INTERACT_2"/>
    <property type="match status" value="1"/>
</dbReference>
<evidence type="ECO:0000256" key="3">
    <source>
        <dbReference type="ARBA" id="ARBA00023015"/>
    </source>
</evidence>
<dbReference type="InterPro" id="IPR011006">
    <property type="entry name" value="CheY-like_superfamily"/>
</dbReference>
<feature type="compositionally biased region" description="Low complexity" evidence="6">
    <location>
        <begin position="454"/>
        <end position="463"/>
    </location>
</feature>
<dbReference type="Gene3D" id="1.10.10.60">
    <property type="entry name" value="Homeodomain-like"/>
    <property type="match status" value="1"/>
</dbReference>
<dbReference type="SUPFAM" id="SSF52172">
    <property type="entry name" value="CheY-like"/>
    <property type="match status" value="1"/>
</dbReference>
<dbReference type="AlphaFoldDB" id="A0A1H1I2Q2"/>
<evidence type="ECO:0000313" key="8">
    <source>
        <dbReference type="EMBL" id="SDR31912.1"/>
    </source>
</evidence>
<keyword evidence="2" id="KW-0067">ATP-binding</keyword>
<dbReference type="Pfam" id="PF02954">
    <property type="entry name" value="HTH_8"/>
    <property type="match status" value="1"/>
</dbReference>
<dbReference type="OrthoDB" id="9761705at2"/>
<dbReference type="Pfam" id="PF20161">
    <property type="entry name" value="VpsR"/>
    <property type="match status" value="1"/>
</dbReference>
<sequence length="480" mass="52288">MTTICTPVDAERTVLYVSSSPDQKLADFLAASGWQAVHAKSTAVAERMLERGNIKVGLVELPGDCTSQHLSALASCMRRVETNWVAQIVPGQAENELVSRFILDYCFDFVTRPWLNERLVFALGHAHGLSSLRQAPPVAPEPSLGRHGMVGQCEAMQQLYRRIDKCGVTDAPVFVAGESGTGKELTARAIHERSPRAGRTFVAINCAAIPPSLLQAELFGHERGAFTGALQRKIGRIESAHEGTLFLDEIGDMPHECQAVLLRFLQEGTIERLGGNGPIKVDVRVISATHVDLDKAVEDGRFRSDLYHRLCVLRLVEPPLRERGGDIKLLANYALSMYKQDGARKLRGLSSDAIVAMSNYPWPGNVRELINCVRRAVVMSEGRFITASDLGLPETDHGPAVTLAEIRSKAEKDAIENALQRHGYKLSEAAAELGISRATLYRLMHANRLHQEPAAAARASSASGGTDSDDEAEQQASSVV</sequence>
<dbReference type="FunFam" id="3.40.50.300:FF:000006">
    <property type="entry name" value="DNA-binding transcriptional regulator NtrC"/>
    <property type="match status" value="1"/>
</dbReference>
<feature type="region of interest" description="Disordered" evidence="6">
    <location>
        <begin position="452"/>
        <end position="480"/>
    </location>
</feature>
<dbReference type="InterPro" id="IPR027417">
    <property type="entry name" value="P-loop_NTPase"/>
</dbReference>
<dbReference type="PANTHER" id="PTHR32071">
    <property type="entry name" value="TRANSCRIPTIONAL REGULATORY PROTEIN"/>
    <property type="match status" value="1"/>
</dbReference>
<accession>A0A1H1I2Q2</accession>
<dbReference type="PROSITE" id="PS00688">
    <property type="entry name" value="SIGMA54_INTERACT_3"/>
    <property type="match status" value="1"/>
</dbReference>
<evidence type="ECO:0000259" key="7">
    <source>
        <dbReference type="PROSITE" id="PS50045"/>
    </source>
</evidence>
<dbReference type="SMART" id="SM00382">
    <property type="entry name" value="AAA"/>
    <property type="match status" value="1"/>
</dbReference>
<reference evidence="9" key="1">
    <citation type="submission" date="2016-10" db="EMBL/GenBank/DDBJ databases">
        <authorList>
            <person name="Varghese N."/>
        </authorList>
    </citation>
    <scope>NUCLEOTIDE SEQUENCE [LARGE SCALE GENOMIC DNA]</scope>
    <source>
        <strain evidence="9">GAS106B</strain>
    </source>
</reference>
<dbReference type="GO" id="GO:0006355">
    <property type="term" value="P:regulation of DNA-templated transcription"/>
    <property type="evidence" value="ECO:0007669"/>
    <property type="project" value="InterPro"/>
</dbReference>
<dbReference type="PANTHER" id="PTHR32071:SF120">
    <property type="entry name" value="TRANSCRIPTIONAL REGULATOR-RELATED"/>
    <property type="match status" value="1"/>
</dbReference>
<dbReference type="InterPro" id="IPR002197">
    <property type="entry name" value="HTH_Fis"/>
</dbReference>
<protein>
    <submittedName>
        <fullName evidence="8">Sigma54 specific transcriptional regulator, Fis family</fullName>
    </submittedName>
</protein>
<dbReference type="Gene3D" id="1.10.8.60">
    <property type="match status" value="1"/>
</dbReference>
<keyword evidence="3" id="KW-0805">Transcription regulation</keyword>
<keyword evidence="5" id="KW-0804">Transcription</keyword>
<keyword evidence="4" id="KW-0238">DNA-binding</keyword>
<evidence type="ECO:0000256" key="2">
    <source>
        <dbReference type="ARBA" id="ARBA00022840"/>
    </source>
</evidence>
<dbReference type="SUPFAM" id="SSF52540">
    <property type="entry name" value="P-loop containing nucleoside triphosphate hydrolases"/>
    <property type="match status" value="1"/>
</dbReference>
<dbReference type="SUPFAM" id="SSF46689">
    <property type="entry name" value="Homeodomain-like"/>
    <property type="match status" value="1"/>
</dbReference>
<dbReference type="Gene3D" id="3.40.50.300">
    <property type="entry name" value="P-loop containing nucleotide triphosphate hydrolases"/>
    <property type="match status" value="1"/>
</dbReference>
<dbReference type="Pfam" id="PF25601">
    <property type="entry name" value="AAA_lid_14"/>
    <property type="match status" value="1"/>
</dbReference>
<dbReference type="GO" id="GO:0043565">
    <property type="term" value="F:sequence-specific DNA binding"/>
    <property type="evidence" value="ECO:0007669"/>
    <property type="project" value="InterPro"/>
</dbReference>
<dbReference type="GO" id="GO:0005524">
    <property type="term" value="F:ATP binding"/>
    <property type="evidence" value="ECO:0007669"/>
    <property type="project" value="UniProtKB-KW"/>
</dbReference>
<dbReference type="InterPro" id="IPR025944">
    <property type="entry name" value="Sigma_54_int_dom_CS"/>
</dbReference>
<keyword evidence="1" id="KW-0547">Nucleotide-binding</keyword>
<dbReference type="Proteomes" id="UP000183487">
    <property type="component" value="Unassembled WGS sequence"/>
</dbReference>
<organism evidence="8 9">
    <name type="scientific">Paraburkholderia fungorum</name>
    <dbReference type="NCBI Taxonomy" id="134537"/>
    <lineage>
        <taxon>Bacteria</taxon>
        <taxon>Pseudomonadati</taxon>
        <taxon>Pseudomonadota</taxon>
        <taxon>Betaproteobacteria</taxon>
        <taxon>Burkholderiales</taxon>
        <taxon>Burkholderiaceae</taxon>
        <taxon>Paraburkholderia</taxon>
    </lineage>
</organism>
<evidence type="ECO:0000256" key="4">
    <source>
        <dbReference type="ARBA" id="ARBA00023125"/>
    </source>
</evidence>
<dbReference type="CDD" id="cd00009">
    <property type="entry name" value="AAA"/>
    <property type="match status" value="1"/>
</dbReference>
<gene>
    <name evidence="8" type="ORF">SAMN05443245_4578</name>
</gene>
<dbReference type="EMBL" id="FNKP01000002">
    <property type="protein sequence ID" value="SDR31912.1"/>
    <property type="molecule type" value="Genomic_DNA"/>
</dbReference>
<name>A0A1H1I2Q2_9BURK</name>
<dbReference type="Pfam" id="PF00158">
    <property type="entry name" value="Sigma54_activat"/>
    <property type="match status" value="1"/>
</dbReference>
<evidence type="ECO:0000256" key="5">
    <source>
        <dbReference type="ARBA" id="ARBA00023163"/>
    </source>
</evidence>
<dbReference type="InterPro" id="IPR002078">
    <property type="entry name" value="Sigma_54_int"/>
</dbReference>
<dbReference type="InterPro" id="IPR009057">
    <property type="entry name" value="Homeodomain-like_sf"/>
</dbReference>
<dbReference type="RefSeq" id="WP_074768875.1">
    <property type="nucleotide sequence ID" value="NZ_FNKP01000002.1"/>
</dbReference>
<dbReference type="InterPro" id="IPR058031">
    <property type="entry name" value="AAA_lid_NorR"/>
</dbReference>